<protein>
    <submittedName>
        <fullName evidence="1">Uncharacterized protein</fullName>
    </submittedName>
</protein>
<dbReference type="RefSeq" id="WP_158158070.1">
    <property type="nucleotide sequence ID" value="NZ_CP056030.1"/>
</dbReference>
<reference evidence="1 2" key="1">
    <citation type="submission" date="2020-06" db="EMBL/GenBank/DDBJ databases">
        <title>Pseudomonas eucalypticola sp. nov., an endophyte of Eucalyptus dunnii leaves with biocontrol ability of eucalyptus leaf blight.</title>
        <authorList>
            <person name="Liu Y."/>
            <person name="Song Z."/>
            <person name="Zeng H."/>
            <person name="Lu M."/>
            <person name="Wang X."/>
            <person name="Lian X."/>
            <person name="Zhang Q."/>
        </authorList>
    </citation>
    <scope>NUCLEOTIDE SEQUENCE [LARGE SCALE GENOMIC DNA]</scope>
    <source>
        <strain evidence="1 2">NP-1</strain>
    </source>
</reference>
<accession>A0A7D5D6P9</accession>
<dbReference type="KEGG" id="pez:HWQ56_11300"/>
<sequence length="165" mass="18602">MDQVQQLGEMLKHYAQSEEHKKQQFEAQCSHWSVSINGLFERIEQWLQPLRDAGLVELAREPYLATSASFPAPVSPFASHKLVITLALRTVEFVPEAMGAKGQISLAVMGLTSDRYGSISVVCTPPAEDWLWRKERGVKDPEVHPLTADFLALQLQALIPRQHRE</sequence>
<dbReference type="EMBL" id="CP056030">
    <property type="protein sequence ID" value="QKZ04340.1"/>
    <property type="molecule type" value="Genomic_DNA"/>
</dbReference>
<organism evidence="1 2">
    <name type="scientific">Pseudomonas eucalypticola</name>
    <dbReference type="NCBI Taxonomy" id="2599595"/>
    <lineage>
        <taxon>Bacteria</taxon>
        <taxon>Pseudomonadati</taxon>
        <taxon>Pseudomonadota</taxon>
        <taxon>Gammaproteobacteria</taxon>
        <taxon>Pseudomonadales</taxon>
        <taxon>Pseudomonadaceae</taxon>
        <taxon>Pseudomonas</taxon>
    </lineage>
</organism>
<evidence type="ECO:0000313" key="2">
    <source>
        <dbReference type="Proteomes" id="UP000509568"/>
    </source>
</evidence>
<gene>
    <name evidence="1" type="ORF">HWQ56_11300</name>
</gene>
<dbReference type="Proteomes" id="UP000509568">
    <property type="component" value="Chromosome"/>
</dbReference>
<keyword evidence="2" id="KW-1185">Reference proteome</keyword>
<dbReference type="AlphaFoldDB" id="A0A7D5D6P9"/>
<name>A0A7D5D6P9_9PSED</name>
<proteinExistence type="predicted"/>
<evidence type="ECO:0000313" key="1">
    <source>
        <dbReference type="EMBL" id="QKZ04340.1"/>
    </source>
</evidence>